<dbReference type="InterPro" id="IPR011990">
    <property type="entry name" value="TPR-like_helical_dom_sf"/>
</dbReference>
<dbReference type="EMBL" id="CP109441">
    <property type="protein sequence ID" value="WUV43176.1"/>
    <property type="molecule type" value="Genomic_DNA"/>
</dbReference>
<protein>
    <submittedName>
        <fullName evidence="1">XRE family transcriptional regulator</fullName>
    </submittedName>
</protein>
<dbReference type="Proteomes" id="UP001432062">
    <property type="component" value="Chromosome"/>
</dbReference>
<evidence type="ECO:0000313" key="2">
    <source>
        <dbReference type="Proteomes" id="UP001432062"/>
    </source>
</evidence>
<evidence type="ECO:0000313" key="1">
    <source>
        <dbReference type="EMBL" id="WUV43176.1"/>
    </source>
</evidence>
<organism evidence="1 2">
    <name type="scientific">Nocardia vinacea</name>
    <dbReference type="NCBI Taxonomy" id="96468"/>
    <lineage>
        <taxon>Bacteria</taxon>
        <taxon>Bacillati</taxon>
        <taxon>Actinomycetota</taxon>
        <taxon>Actinomycetes</taxon>
        <taxon>Mycobacteriales</taxon>
        <taxon>Nocardiaceae</taxon>
        <taxon>Nocardia</taxon>
    </lineage>
</organism>
<name>A0ABZ1YMG7_9NOCA</name>
<keyword evidence="2" id="KW-1185">Reference proteome</keyword>
<accession>A0ABZ1YMG7</accession>
<dbReference type="Gene3D" id="1.25.40.10">
    <property type="entry name" value="Tetratricopeptide repeat domain"/>
    <property type="match status" value="1"/>
</dbReference>
<dbReference type="RefSeq" id="WP_329405715.1">
    <property type="nucleotide sequence ID" value="NZ_CP109441.1"/>
</dbReference>
<reference evidence="1" key="1">
    <citation type="submission" date="2022-10" db="EMBL/GenBank/DDBJ databases">
        <title>The complete genomes of actinobacterial strains from the NBC collection.</title>
        <authorList>
            <person name="Joergensen T.S."/>
            <person name="Alvarez Arevalo M."/>
            <person name="Sterndorff E.B."/>
            <person name="Faurdal D."/>
            <person name="Vuksanovic O."/>
            <person name="Mourched A.-S."/>
            <person name="Charusanti P."/>
            <person name="Shaw S."/>
            <person name="Blin K."/>
            <person name="Weber T."/>
        </authorList>
    </citation>
    <scope>NUCLEOTIDE SEQUENCE</scope>
    <source>
        <strain evidence="1">NBC_01482</strain>
    </source>
</reference>
<dbReference type="SUPFAM" id="SSF48452">
    <property type="entry name" value="TPR-like"/>
    <property type="match status" value="1"/>
</dbReference>
<gene>
    <name evidence="1" type="ORF">OG563_28570</name>
</gene>
<sequence length="435" mass="48144">MQPNVQLQQRREATPSQVTPGQVMGRAELAEAVNTYVWRQHGQRRELDAHTIARYERGTVRWPNELYREAFRAILQASDSELGFAPNRRRREAVAQPDGLLAINLFSPFDPGIGPAHYFGPNPDDKPIRRVGTTEVIDVQNATRTIASAENLRGGGAISLVAVRQLGRFVHLLDGKASPGTRRALLEAIGNFGSVAGYAAFDIGDYTAAERRFRLALWCADTAGSWELRASTLADMARKMAYIGNPDGGLSLIELAQVRSERLSATTRAMLSALRAQYLAAMERTDEALSEVARADEYFAQRSPVTDAPWLCFYDEAEHLGSTGKALIPVARTRHRIELAAHRIRQAVQLQAAEYPRSQTFSLTRLATLTMQLGDPKEAVALGTRAATQAFQFDSHRIQKELRRLAAVSSRHRRMGDVVELCEVITRRSAAKAAL</sequence>
<proteinExistence type="predicted"/>